<comment type="subcellular location">
    <subcellularLocation>
        <location evidence="1">Membrane</location>
        <topology evidence="1">Multi-pass membrane protein</topology>
    </subcellularLocation>
</comment>
<evidence type="ECO:0000256" key="2">
    <source>
        <dbReference type="ARBA" id="ARBA00022448"/>
    </source>
</evidence>
<dbReference type="EMBL" id="JAKOGI010000606">
    <property type="protein sequence ID" value="KAJ8432436.1"/>
    <property type="molecule type" value="Genomic_DNA"/>
</dbReference>
<keyword evidence="3 7" id="KW-0812">Transmembrane</keyword>
<evidence type="ECO:0000256" key="4">
    <source>
        <dbReference type="ARBA" id="ARBA00022989"/>
    </source>
</evidence>
<dbReference type="Proteomes" id="UP001153076">
    <property type="component" value="Unassembled WGS sequence"/>
</dbReference>
<name>A0A9Q1Q8T4_9CARY</name>
<dbReference type="InterPro" id="IPR000425">
    <property type="entry name" value="MIP"/>
</dbReference>
<dbReference type="InterPro" id="IPR034294">
    <property type="entry name" value="Aquaporin_transptr"/>
</dbReference>
<evidence type="ECO:0000313" key="9">
    <source>
        <dbReference type="EMBL" id="KAJ8432436.1"/>
    </source>
</evidence>
<dbReference type="CDD" id="cd00333">
    <property type="entry name" value="MIP"/>
    <property type="match status" value="1"/>
</dbReference>
<reference evidence="9" key="1">
    <citation type="submission" date="2022-04" db="EMBL/GenBank/DDBJ databases">
        <title>Carnegiea gigantea Genome sequencing and assembly v2.</title>
        <authorList>
            <person name="Copetti D."/>
            <person name="Sanderson M.J."/>
            <person name="Burquez A."/>
            <person name="Wojciechowski M.F."/>
        </authorList>
    </citation>
    <scope>NUCLEOTIDE SEQUENCE</scope>
    <source>
        <strain evidence="9">SGP5-SGP5p</strain>
        <tissue evidence="9">Aerial part</tissue>
    </source>
</reference>
<feature type="transmembrane region" description="Helical" evidence="8">
    <location>
        <begin position="255"/>
        <end position="276"/>
    </location>
</feature>
<dbReference type="SUPFAM" id="SSF81338">
    <property type="entry name" value="Aquaporin-like"/>
    <property type="match status" value="1"/>
</dbReference>
<comment type="similarity">
    <text evidence="6">Belongs to the MIP/aquaporin (TC 1.A.8) family. PIP (TC 1.A.8.11) subfamily.</text>
</comment>
<dbReference type="Gene3D" id="1.20.1080.10">
    <property type="entry name" value="Glycerol uptake facilitator protein"/>
    <property type="match status" value="1"/>
</dbReference>
<evidence type="ECO:0000256" key="8">
    <source>
        <dbReference type="SAM" id="Phobius"/>
    </source>
</evidence>
<dbReference type="InterPro" id="IPR022357">
    <property type="entry name" value="MIP_CS"/>
</dbReference>
<feature type="transmembrane region" description="Helical" evidence="8">
    <location>
        <begin position="88"/>
        <end position="110"/>
    </location>
</feature>
<dbReference type="OrthoDB" id="3222at2759"/>
<proteinExistence type="inferred from homology"/>
<organism evidence="9 10">
    <name type="scientific">Carnegiea gigantea</name>
    <dbReference type="NCBI Taxonomy" id="171969"/>
    <lineage>
        <taxon>Eukaryota</taxon>
        <taxon>Viridiplantae</taxon>
        <taxon>Streptophyta</taxon>
        <taxon>Embryophyta</taxon>
        <taxon>Tracheophyta</taxon>
        <taxon>Spermatophyta</taxon>
        <taxon>Magnoliopsida</taxon>
        <taxon>eudicotyledons</taxon>
        <taxon>Gunneridae</taxon>
        <taxon>Pentapetalae</taxon>
        <taxon>Caryophyllales</taxon>
        <taxon>Cactineae</taxon>
        <taxon>Cactaceae</taxon>
        <taxon>Cactoideae</taxon>
        <taxon>Echinocereeae</taxon>
        <taxon>Carnegiea</taxon>
    </lineage>
</organism>
<evidence type="ECO:0000256" key="7">
    <source>
        <dbReference type="RuleBase" id="RU000477"/>
    </source>
</evidence>
<evidence type="ECO:0000256" key="3">
    <source>
        <dbReference type="ARBA" id="ARBA00022692"/>
    </source>
</evidence>
<feature type="transmembrane region" description="Helical" evidence="8">
    <location>
        <begin position="49"/>
        <end position="68"/>
    </location>
</feature>
<accession>A0A9Q1Q8T4</accession>
<dbReference type="PROSITE" id="PS00221">
    <property type="entry name" value="MIP"/>
    <property type="match status" value="1"/>
</dbReference>
<dbReference type="AlphaFoldDB" id="A0A9Q1Q8T4"/>
<evidence type="ECO:0000313" key="10">
    <source>
        <dbReference type="Proteomes" id="UP001153076"/>
    </source>
</evidence>
<dbReference type="FunFam" id="1.20.1080.10:FF:000001">
    <property type="entry name" value="Probable aquaporin PIP1-2"/>
    <property type="match status" value="1"/>
</dbReference>
<protein>
    <submittedName>
        <fullName evidence="9">Uncharacterized protein</fullName>
    </submittedName>
</protein>
<dbReference type="GO" id="GO:0015267">
    <property type="term" value="F:channel activity"/>
    <property type="evidence" value="ECO:0007669"/>
    <property type="project" value="InterPro"/>
</dbReference>
<feature type="transmembrane region" description="Helical" evidence="8">
    <location>
        <begin position="206"/>
        <end position="228"/>
    </location>
</feature>
<feature type="transmembrane region" description="Helical" evidence="8">
    <location>
        <begin position="176"/>
        <end position="194"/>
    </location>
</feature>
<dbReference type="GO" id="GO:0016020">
    <property type="term" value="C:membrane"/>
    <property type="evidence" value="ECO:0007669"/>
    <property type="project" value="UniProtKB-SubCell"/>
</dbReference>
<comment type="caution">
    <text evidence="9">The sequence shown here is derived from an EMBL/GenBank/DDBJ whole genome shotgun (WGS) entry which is preliminary data.</text>
</comment>
<evidence type="ECO:0000256" key="6">
    <source>
        <dbReference type="ARBA" id="ARBA00038497"/>
    </source>
</evidence>
<evidence type="ECO:0000256" key="1">
    <source>
        <dbReference type="ARBA" id="ARBA00004141"/>
    </source>
</evidence>
<keyword evidence="4 8" id="KW-1133">Transmembrane helix</keyword>
<keyword evidence="2 7" id="KW-0813">Transport</keyword>
<sequence>MEGKEEDVILGANKFPDRQPLGTAAQTKDYKEPPPAPFFKAGELKSWSFYRAGIAEFVATFLFLYIGILTVMGVKRAPSMCAPVGIQVIAWAFGGMIFALVYCTAGISGGHINPAVTFGLFLSRKLSLTRALYYMIMQCLGAICGAGVVKGFQPSPYEVLGGGANVVAPGYTNSDGLGAEIVGTFVLVYTVMSATDAKRSARDSHVPILAPLPIGFAVFLVHLATIPITGTGINPARSLGAAIVYNRSDAWDDHWIFWVGPFIGAALAALYQQIVIRAMPFKSRG</sequence>
<gene>
    <name evidence="9" type="ORF">Cgig2_027733</name>
</gene>
<dbReference type="Pfam" id="PF00230">
    <property type="entry name" value="MIP"/>
    <property type="match status" value="1"/>
</dbReference>
<evidence type="ECO:0000256" key="5">
    <source>
        <dbReference type="ARBA" id="ARBA00023136"/>
    </source>
</evidence>
<dbReference type="InterPro" id="IPR023271">
    <property type="entry name" value="Aquaporin-like"/>
</dbReference>
<keyword evidence="5 8" id="KW-0472">Membrane</keyword>
<dbReference type="PANTHER" id="PTHR45687">
    <property type="entry name" value="AQUAPORIN OR AQUAGLYCEROPORIN RELATED"/>
    <property type="match status" value="1"/>
</dbReference>
<dbReference type="PRINTS" id="PR00783">
    <property type="entry name" value="MINTRINSICP"/>
</dbReference>
<dbReference type="NCBIfam" id="TIGR00861">
    <property type="entry name" value="MIP"/>
    <property type="match status" value="1"/>
</dbReference>
<keyword evidence="10" id="KW-1185">Reference proteome</keyword>
<feature type="transmembrane region" description="Helical" evidence="8">
    <location>
        <begin position="131"/>
        <end position="149"/>
    </location>
</feature>